<gene>
    <name evidence="1" type="ORF">GCM10008025_06990</name>
</gene>
<sequence length="126" mass="14381">MEKSYTLADNLLHEASLRIRKIGIKGWEGHIHLSKGELYFQQGLYQEATHHFTQASTIHKSIQQEWGYIQANIGLERCRTKGEAGSLEPVTYWSEKANELHYQLQVKQANETASGITEIIIALPFL</sequence>
<reference evidence="1" key="1">
    <citation type="journal article" date="2014" name="Int. J. Syst. Evol. Microbiol.">
        <title>Complete genome sequence of Corynebacterium casei LMG S-19264T (=DSM 44701T), isolated from a smear-ripened cheese.</title>
        <authorList>
            <consortium name="US DOE Joint Genome Institute (JGI-PGF)"/>
            <person name="Walter F."/>
            <person name="Albersmeier A."/>
            <person name="Kalinowski J."/>
            <person name="Ruckert C."/>
        </authorList>
    </citation>
    <scope>NUCLEOTIDE SEQUENCE</scope>
    <source>
        <strain evidence="1">CGMCC 1.12408</strain>
    </source>
</reference>
<reference evidence="1" key="2">
    <citation type="submission" date="2020-09" db="EMBL/GenBank/DDBJ databases">
        <authorList>
            <person name="Sun Q."/>
            <person name="Zhou Y."/>
        </authorList>
    </citation>
    <scope>NUCLEOTIDE SEQUENCE</scope>
    <source>
        <strain evidence="1">CGMCC 1.12408</strain>
    </source>
</reference>
<evidence type="ECO:0008006" key="3">
    <source>
        <dbReference type="Google" id="ProtNLM"/>
    </source>
</evidence>
<keyword evidence="2" id="KW-1185">Reference proteome</keyword>
<evidence type="ECO:0000313" key="2">
    <source>
        <dbReference type="Proteomes" id="UP000613512"/>
    </source>
</evidence>
<protein>
    <recommendedName>
        <fullName evidence="3">Tetratricopeptide repeat protein</fullName>
    </recommendedName>
</protein>
<accession>A0A916RQ76</accession>
<dbReference type="RefSeq" id="WP_188383310.1">
    <property type="nucleotide sequence ID" value="NZ_BMEY01000003.1"/>
</dbReference>
<dbReference type="EMBL" id="BMEY01000003">
    <property type="protein sequence ID" value="GGA65779.1"/>
    <property type="molecule type" value="Genomic_DNA"/>
</dbReference>
<dbReference type="SUPFAM" id="SSF48452">
    <property type="entry name" value="TPR-like"/>
    <property type="match status" value="1"/>
</dbReference>
<dbReference type="AlphaFoldDB" id="A0A916RQ76"/>
<dbReference type="Gene3D" id="1.25.40.10">
    <property type="entry name" value="Tetratricopeptide repeat domain"/>
    <property type="match status" value="1"/>
</dbReference>
<organism evidence="1 2">
    <name type="scientific">Ornithinibacillus halotolerans</name>
    <dbReference type="NCBI Taxonomy" id="1274357"/>
    <lineage>
        <taxon>Bacteria</taxon>
        <taxon>Bacillati</taxon>
        <taxon>Bacillota</taxon>
        <taxon>Bacilli</taxon>
        <taxon>Bacillales</taxon>
        <taxon>Bacillaceae</taxon>
        <taxon>Ornithinibacillus</taxon>
    </lineage>
</organism>
<dbReference type="InterPro" id="IPR011990">
    <property type="entry name" value="TPR-like_helical_dom_sf"/>
</dbReference>
<name>A0A916RQ76_9BACI</name>
<comment type="caution">
    <text evidence="1">The sequence shown here is derived from an EMBL/GenBank/DDBJ whole genome shotgun (WGS) entry which is preliminary data.</text>
</comment>
<proteinExistence type="predicted"/>
<dbReference type="Proteomes" id="UP000613512">
    <property type="component" value="Unassembled WGS sequence"/>
</dbReference>
<evidence type="ECO:0000313" key="1">
    <source>
        <dbReference type="EMBL" id="GGA65779.1"/>
    </source>
</evidence>